<organism evidence="2 3">
    <name type="scientific">Streptomyces eurythermus</name>
    <dbReference type="NCBI Taxonomy" id="42237"/>
    <lineage>
        <taxon>Bacteria</taxon>
        <taxon>Bacillati</taxon>
        <taxon>Actinomycetota</taxon>
        <taxon>Actinomycetes</taxon>
        <taxon>Kitasatosporales</taxon>
        <taxon>Streptomycetaceae</taxon>
        <taxon>Streptomyces</taxon>
    </lineage>
</organism>
<evidence type="ECO:0000313" key="3">
    <source>
        <dbReference type="Proteomes" id="UP001603418"/>
    </source>
</evidence>
<accession>A0ABW6Z5L6</accession>
<protein>
    <recommendedName>
        <fullName evidence="4">MarR family transcriptional regulator</fullName>
    </recommendedName>
</protein>
<dbReference type="EMBL" id="JBICBM010000020">
    <property type="protein sequence ID" value="MFF9886435.1"/>
    <property type="molecule type" value="Genomic_DNA"/>
</dbReference>
<proteinExistence type="predicted"/>
<gene>
    <name evidence="2" type="ORF">ACF1HC_33320</name>
</gene>
<dbReference type="RefSeq" id="WP_051816322.1">
    <property type="nucleotide sequence ID" value="NZ_JBFACJ010000040.1"/>
</dbReference>
<dbReference type="Proteomes" id="UP001603418">
    <property type="component" value="Unassembled WGS sequence"/>
</dbReference>
<evidence type="ECO:0008006" key="4">
    <source>
        <dbReference type="Google" id="ProtNLM"/>
    </source>
</evidence>
<keyword evidence="3" id="KW-1185">Reference proteome</keyword>
<evidence type="ECO:0000313" key="2">
    <source>
        <dbReference type="EMBL" id="MFF9886435.1"/>
    </source>
</evidence>
<sequence>MPDLPLPERLLLLGADFTRHRDVLTRINSAHTAYATGAAAEHIPVTQALARGALDARDAISTAPGLHHSPDVERAIVRMTQLATLAVVAADHLIDAVDLLSHTVSHHPGQGPATAPPAAQTAQAARHSRLAEQLTSLGAEDCLAAAGLLARELRQQHPGAFRPPPALSPTQRAALEAVAAGRVTLDQHGVLVERGTGRMAITTIRSLESRGLVQREPCALWMHDERPHLTPEGCQALAATLANLGQPRSAPPAAIPPTAKAAVTRSATR</sequence>
<feature type="region of interest" description="Disordered" evidence="1">
    <location>
        <begin position="247"/>
        <end position="269"/>
    </location>
</feature>
<reference evidence="2 3" key="1">
    <citation type="submission" date="2024-10" db="EMBL/GenBank/DDBJ databases">
        <title>The Natural Products Discovery Center: Release of the First 8490 Sequenced Strains for Exploring Actinobacteria Biosynthetic Diversity.</title>
        <authorList>
            <person name="Kalkreuter E."/>
            <person name="Kautsar S.A."/>
            <person name="Yang D."/>
            <person name="Bader C.D."/>
            <person name="Teijaro C.N."/>
            <person name="Fluegel L."/>
            <person name="Davis C.M."/>
            <person name="Simpson J.R."/>
            <person name="Lauterbach L."/>
            <person name="Steele A.D."/>
            <person name="Gui C."/>
            <person name="Meng S."/>
            <person name="Li G."/>
            <person name="Viehrig K."/>
            <person name="Ye F."/>
            <person name="Su P."/>
            <person name="Kiefer A.F."/>
            <person name="Nichols A."/>
            <person name="Cepeda A.J."/>
            <person name="Yan W."/>
            <person name="Fan B."/>
            <person name="Jiang Y."/>
            <person name="Adhikari A."/>
            <person name="Zheng C.-J."/>
            <person name="Schuster L."/>
            <person name="Cowan T.M."/>
            <person name="Smanski M.J."/>
            <person name="Chevrette M.G."/>
            <person name="De Carvalho L.P.S."/>
            <person name="Shen B."/>
        </authorList>
    </citation>
    <scope>NUCLEOTIDE SEQUENCE [LARGE SCALE GENOMIC DNA]</scope>
    <source>
        <strain evidence="2 3">NPDC013366</strain>
    </source>
</reference>
<evidence type="ECO:0000256" key="1">
    <source>
        <dbReference type="SAM" id="MobiDB-lite"/>
    </source>
</evidence>
<name>A0ABW6Z5L6_9ACTN</name>
<feature type="compositionally biased region" description="Low complexity" evidence="1">
    <location>
        <begin position="108"/>
        <end position="125"/>
    </location>
</feature>
<comment type="caution">
    <text evidence="2">The sequence shown here is derived from an EMBL/GenBank/DDBJ whole genome shotgun (WGS) entry which is preliminary data.</text>
</comment>
<feature type="region of interest" description="Disordered" evidence="1">
    <location>
        <begin position="105"/>
        <end position="125"/>
    </location>
</feature>